<dbReference type="Proteomes" id="UP000182761">
    <property type="component" value="Unassembled WGS sequence"/>
</dbReference>
<dbReference type="STRING" id="1586267.GCA_001418685_00476"/>
<organism evidence="2 3">
    <name type="scientific">Apibacter mensalis</name>
    <dbReference type="NCBI Taxonomy" id="1586267"/>
    <lineage>
        <taxon>Bacteria</taxon>
        <taxon>Pseudomonadati</taxon>
        <taxon>Bacteroidota</taxon>
        <taxon>Flavobacteriia</taxon>
        <taxon>Flavobacteriales</taxon>
        <taxon>Weeksellaceae</taxon>
        <taxon>Apibacter</taxon>
    </lineage>
</organism>
<dbReference type="Pfam" id="PF07610">
    <property type="entry name" value="DUF1573"/>
    <property type="match status" value="1"/>
</dbReference>
<keyword evidence="3" id="KW-1185">Reference proteome</keyword>
<dbReference type="Gene3D" id="2.60.40.10">
    <property type="entry name" value="Immunoglobulins"/>
    <property type="match status" value="1"/>
</dbReference>
<evidence type="ECO:0008006" key="4">
    <source>
        <dbReference type="Google" id="ProtNLM"/>
    </source>
</evidence>
<dbReference type="OrthoDB" id="826619at2"/>
<keyword evidence="1" id="KW-0732">Signal</keyword>
<dbReference type="PANTHER" id="PTHR37833">
    <property type="entry name" value="LIPOPROTEIN-RELATED"/>
    <property type="match status" value="1"/>
</dbReference>
<accession>A0A0X3AMS3</accession>
<evidence type="ECO:0000256" key="1">
    <source>
        <dbReference type="SAM" id="SignalP"/>
    </source>
</evidence>
<dbReference type="PANTHER" id="PTHR37833:SF1">
    <property type="entry name" value="SIGNAL PEPTIDE PROTEIN"/>
    <property type="match status" value="1"/>
</dbReference>
<dbReference type="RefSeq" id="WP_055424872.1">
    <property type="nucleotide sequence ID" value="NZ_FCOR01000002.1"/>
</dbReference>
<evidence type="ECO:0000313" key="2">
    <source>
        <dbReference type="EMBL" id="CVK15646.1"/>
    </source>
</evidence>
<protein>
    <recommendedName>
        <fullName evidence="4">DUF1573 domain-containing protein</fullName>
    </recommendedName>
</protein>
<gene>
    <name evidence="2" type="ORF">Ga0061079_102197</name>
</gene>
<dbReference type="EMBL" id="FCOR01000002">
    <property type="protein sequence ID" value="CVK15646.1"/>
    <property type="molecule type" value="Genomic_DNA"/>
</dbReference>
<feature type="signal peptide" evidence="1">
    <location>
        <begin position="1"/>
        <end position="20"/>
    </location>
</feature>
<evidence type="ECO:0000313" key="3">
    <source>
        <dbReference type="Proteomes" id="UP000182761"/>
    </source>
</evidence>
<dbReference type="InterPro" id="IPR011467">
    <property type="entry name" value="DUF1573"/>
</dbReference>
<dbReference type="AlphaFoldDB" id="A0A0X3AMS3"/>
<dbReference type="InterPro" id="IPR013783">
    <property type="entry name" value="Ig-like_fold"/>
</dbReference>
<proteinExistence type="predicted"/>
<reference evidence="2 3" key="1">
    <citation type="submission" date="2016-01" db="EMBL/GenBank/DDBJ databases">
        <authorList>
            <person name="McClelland M."/>
            <person name="Jain A."/>
            <person name="Saraogi P."/>
            <person name="Mendelson R."/>
            <person name="Westerman R."/>
            <person name="SanMiguel P."/>
            <person name="Csonka L."/>
        </authorList>
    </citation>
    <scope>NUCLEOTIDE SEQUENCE [LARGE SCALE GENOMIC DNA]</scope>
    <source>
        <strain evidence="2 3">R-53146</strain>
    </source>
</reference>
<feature type="chain" id="PRO_5007049754" description="DUF1573 domain-containing protein" evidence="1">
    <location>
        <begin position="21"/>
        <end position="134"/>
    </location>
</feature>
<name>A0A0X3AMS3_9FLAO</name>
<sequence>MKKFILSSAFLLGTYIFSNAQEIKIINYDNNTVDYGKINKGSDGKRIVKIQNIGDKPLIISNINTSCGCTVPQWPTEPIAPGKKGEITVTYNTSNVGKFSRTITISSNDEKKPNLPVKIEGTVIASETLPNIKK</sequence>